<dbReference type="InterPro" id="IPR038735">
    <property type="entry name" value="MSMEG_1276-like_NTP-PPase_dom"/>
</dbReference>
<evidence type="ECO:0000313" key="1">
    <source>
        <dbReference type="EMBL" id="UOR13725.1"/>
    </source>
</evidence>
<dbReference type="RefSeq" id="WP_245035508.1">
    <property type="nucleotide sequence ID" value="NZ_CP095075.1"/>
</dbReference>
<protein>
    <submittedName>
        <fullName evidence="1">Nucleoside triphosphate pyrophosphohydrolase</fullName>
    </submittedName>
</protein>
<evidence type="ECO:0000313" key="2">
    <source>
        <dbReference type="Proteomes" id="UP000830326"/>
    </source>
</evidence>
<dbReference type="EMBL" id="CP095075">
    <property type="protein sequence ID" value="UOR13725.1"/>
    <property type="molecule type" value="Genomic_DNA"/>
</dbReference>
<organism evidence="1 2">
    <name type="scientific">Halobacillus amylolyticus</name>
    <dbReference type="NCBI Taxonomy" id="2932259"/>
    <lineage>
        <taxon>Bacteria</taxon>
        <taxon>Bacillati</taxon>
        <taxon>Bacillota</taxon>
        <taxon>Bacilli</taxon>
        <taxon>Bacillales</taxon>
        <taxon>Bacillaceae</taxon>
        <taxon>Halobacillus</taxon>
    </lineage>
</organism>
<reference evidence="1" key="1">
    <citation type="submission" date="2022-04" db="EMBL/GenBank/DDBJ databases">
        <title>Halobacillus sp. isolated from saltern.</title>
        <authorList>
            <person name="Won M."/>
            <person name="Lee C.-M."/>
            <person name="Woen H.-Y."/>
            <person name="Kwon S.-W."/>
        </authorList>
    </citation>
    <scope>NUCLEOTIDE SEQUENCE</scope>
    <source>
        <strain evidence="1">SSHM10-5</strain>
    </source>
</reference>
<keyword evidence="2" id="KW-1185">Reference proteome</keyword>
<accession>A0ABY4HIJ1</accession>
<dbReference type="Proteomes" id="UP000830326">
    <property type="component" value="Chromosome"/>
</dbReference>
<proteinExistence type="predicted"/>
<name>A0ABY4HIJ1_9BACI</name>
<gene>
    <name evidence="1" type="ORF">MUO15_09940</name>
</gene>
<sequence>MPIYNKLVRDRIPEMIEGRGKSIRTRILNEEEYIDSLKNKFQEEVNEYLAAKKMIKKL</sequence>
<dbReference type="CDD" id="cd11532">
    <property type="entry name" value="NTP-PPase_COG4997"/>
    <property type="match status" value="1"/>
</dbReference>